<keyword evidence="5 7" id="KW-1133">Transmembrane helix</keyword>
<evidence type="ECO:0000256" key="5">
    <source>
        <dbReference type="ARBA" id="ARBA00022989"/>
    </source>
</evidence>
<reference evidence="8 9" key="1">
    <citation type="submission" date="2019-06" db="EMBL/GenBank/DDBJ databases">
        <title>Sequencing the genomes of 1000 actinobacteria strains.</title>
        <authorList>
            <person name="Klenk H.-P."/>
        </authorList>
    </citation>
    <scope>NUCLEOTIDE SEQUENCE [LARGE SCALE GENOMIC DNA]</scope>
    <source>
        <strain evidence="8 9">DSM 18082</strain>
    </source>
</reference>
<evidence type="ECO:0000256" key="6">
    <source>
        <dbReference type="ARBA" id="ARBA00023136"/>
    </source>
</evidence>
<feature type="transmembrane region" description="Helical" evidence="7">
    <location>
        <begin position="30"/>
        <end position="52"/>
    </location>
</feature>
<proteinExistence type="predicted"/>
<dbReference type="InterPro" id="IPR036259">
    <property type="entry name" value="MFS_trans_sf"/>
</dbReference>
<name>A0A542ZHJ7_9MICO</name>
<comment type="subcellular location">
    <subcellularLocation>
        <location evidence="1">Cell membrane</location>
        <topology evidence="1">Multi-pass membrane protein</topology>
    </subcellularLocation>
</comment>
<dbReference type="Proteomes" id="UP000319514">
    <property type="component" value="Unassembled WGS sequence"/>
</dbReference>
<organism evidence="8 9">
    <name type="scientific">Oryzihumus leptocrescens</name>
    <dbReference type="NCBI Taxonomy" id="297536"/>
    <lineage>
        <taxon>Bacteria</taxon>
        <taxon>Bacillati</taxon>
        <taxon>Actinomycetota</taxon>
        <taxon>Actinomycetes</taxon>
        <taxon>Micrococcales</taxon>
        <taxon>Intrasporangiaceae</taxon>
        <taxon>Oryzihumus</taxon>
    </lineage>
</organism>
<feature type="transmembrane region" description="Helical" evidence="7">
    <location>
        <begin position="226"/>
        <end position="251"/>
    </location>
</feature>
<evidence type="ECO:0000313" key="9">
    <source>
        <dbReference type="Proteomes" id="UP000319514"/>
    </source>
</evidence>
<dbReference type="PANTHER" id="PTHR23517:SF2">
    <property type="entry name" value="MULTIDRUG RESISTANCE PROTEIN MDTH"/>
    <property type="match status" value="1"/>
</dbReference>
<evidence type="ECO:0000256" key="3">
    <source>
        <dbReference type="ARBA" id="ARBA00022475"/>
    </source>
</evidence>
<evidence type="ECO:0000256" key="2">
    <source>
        <dbReference type="ARBA" id="ARBA00022448"/>
    </source>
</evidence>
<dbReference type="InterPro" id="IPR050171">
    <property type="entry name" value="MFS_Transporters"/>
</dbReference>
<feature type="transmembrane region" description="Helical" evidence="7">
    <location>
        <begin position="359"/>
        <end position="381"/>
    </location>
</feature>
<dbReference type="GO" id="GO:0005886">
    <property type="term" value="C:plasma membrane"/>
    <property type="evidence" value="ECO:0007669"/>
    <property type="project" value="UniProtKB-SubCell"/>
</dbReference>
<feature type="transmembrane region" description="Helical" evidence="7">
    <location>
        <begin position="94"/>
        <end position="116"/>
    </location>
</feature>
<dbReference type="GO" id="GO:0022857">
    <property type="term" value="F:transmembrane transporter activity"/>
    <property type="evidence" value="ECO:0007669"/>
    <property type="project" value="InterPro"/>
</dbReference>
<keyword evidence="6 7" id="KW-0472">Membrane</keyword>
<comment type="caution">
    <text evidence="8">The sequence shown here is derived from an EMBL/GenBank/DDBJ whole genome shotgun (WGS) entry which is preliminary data.</text>
</comment>
<dbReference type="EMBL" id="VFOQ01000001">
    <property type="protein sequence ID" value="TQL59805.1"/>
    <property type="molecule type" value="Genomic_DNA"/>
</dbReference>
<keyword evidence="9" id="KW-1185">Reference proteome</keyword>
<dbReference type="PANTHER" id="PTHR23517">
    <property type="entry name" value="RESISTANCE PROTEIN MDTM, PUTATIVE-RELATED-RELATED"/>
    <property type="match status" value="1"/>
</dbReference>
<protein>
    <submittedName>
        <fullName evidence="8">MFS transporter</fullName>
    </submittedName>
</protein>
<sequence>MTVSGVGVQGSTAVKPLTQNGIPIDPNLRILAGATLVNTMGNGAITTTFALYFTRIVHIPASQVGLALSAAAVVALFVQVPIGHLGDVRGPRELLRWLTLATGVVTLGLLFTHNIWALTGVMMLEAFFDRGAGAVRNGVIARIAEGGQGVRFKAYLRAVTNVGISVGGALGGLALTIDKPWAYLSVFAFNSLTCVVNSFAVARLPHLEKAPLRAAGEPRLQVLRDIPFVVMTVLTGIFAMHFVIIEVAMPLWIAHSTQAPKSLVAVTLMINTVMVAIFQVRLSRGADTVTAASKALRTGGLWIGAGFGLVALAAGQSKWVAVALLCGGALVHVVGEMVGSGGQWGVQMGLAPRERQGQYQGFSGMGFSLSNVIAPSLSVALCINGGAIGWAVLAAVIIAAGALSVPVSAWALRTRERYGVLSHTG</sequence>
<dbReference type="SUPFAM" id="SSF103473">
    <property type="entry name" value="MFS general substrate transporter"/>
    <property type="match status" value="1"/>
</dbReference>
<evidence type="ECO:0000256" key="4">
    <source>
        <dbReference type="ARBA" id="ARBA00022692"/>
    </source>
</evidence>
<keyword evidence="2" id="KW-0813">Transport</keyword>
<feature type="transmembrane region" description="Helical" evidence="7">
    <location>
        <begin position="154"/>
        <end position="175"/>
    </location>
</feature>
<keyword evidence="3" id="KW-1003">Cell membrane</keyword>
<feature type="transmembrane region" description="Helical" evidence="7">
    <location>
        <begin position="319"/>
        <end position="338"/>
    </location>
</feature>
<feature type="transmembrane region" description="Helical" evidence="7">
    <location>
        <begin position="387"/>
        <end position="412"/>
    </location>
</feature>
<feature type="transmembrane region" description="Helical" evidence="7">
    <location>
        <begin position="181"/>
        <end position="205"/>
    </location>
</feature>
<dbReference type="Pfam" id="PF07690">
    <property type="entry name" value="MFS_1"/>
    <property type="match status" value="1"/>
</dbReference>
<evidence type="ECO:0000313" key="8">
    <source>
        <dbReference type="EMBL" id="TQL59805.1"/>
    </source>
</evidence>
<dbReference type="AlphaFoldDB" id="A0A542ZHJ7"/>
<feature type="transmembrane region" description="Helical" evidence="7">
    <location>
        <begin position="295"/>
        <end position="313"/>
    </location>
</feature>
<feature type="transmembrane region" description="Helical" evidence="7">
    <location>
        <begin position="64"/>
        <end position="82"/>
    </location>
</feature>
<accession>A0A542ZHJ7</accession>
<gene>
    <name evidence="8" type="ORF">FB474_1171</name>
</gene>
<dbReference type="Gene3D" id="1.20.1250.20">
    <property type="entry name" value="MFS general substrate transporter like domains"/>
    <property type="match status" value="1"/>
</dbReference>
<keyword evidence="4 7" id="KW-0812">Transmembrane</keyword>
<evidence type="ECO:0000256" key="1">
    <source>
        <dbReference type="ARBA" id="ARBA00004651"/>
    </source>
</evidence>
<dbReference type="InterPro" id="IPR011701">
    <property type="entry name" value="MFS"/>
</dbReference>
<evidence type="ECO:0000256" key="7">
    <source>
        <dbReference type="SAM" id="Phobius"/>
    </source>
</evidence>
<feature type="transmembrane region" description="Helical" evidence="7">
    <location>
        <begin position="263"/>
        <end position="283"/>
    </location>
</feature>